<name>A0A1G6A2G2_9HYPH</name>
<dbReference type="GO" id="GO:0000921">
    <property type="term" value="P:septin ring assembly"/>
    <property type="evidence" value="ECO:0007669"/>
    <property type="project" value="TreeGrafter"/>
</dbReference>
<proteinExistence type="predicted"/>
<sequence>MGQVNVTINGKTFRMACDDGQEEHLSNLGQQLSETIELLRGQFGEIGDQRLTVMAAITMADQYAETEKRLRHVEGEIAGLEEARAALVERQELAEAELAQSIDTLTDRLEAIAGRLNGTDPLEGSG</sequence>
<protein>
    <recommendedName>
        <fullName evidence="2">Cell division protein ZapA</fullName>
    </recommendedName>
    <alternativeName>
        <fullName evidence="9">Z ring-associated protein ZapA</fullName>
    </alternativeName>
</protein>
<evidence type="ECO:0000256" key="2">
    <source>
        <dbReference type="ARBA" id="ARBA00015195"/>
    </source>
</evidence>
<dbReference type="GO" id="GO:0030428">
    <property type="term" value="C:cell septum"/>
    <property type="evidence" value="ECO:0007669"/>
    <property type="project" value="TreeGrafter"/>
</dbReference>
<keyword evidence="10" id="KW-0175">Coiled coil</keyword>
<dbReference type="Proteomes" id="UP000199071">
    <property type="component" value="Unassembled WGS sequence"/>
</dbReference>
<keyword evidence="4 11" id="KW-0132">Cell division</keyword>
<reference evidence="11 12" key="1">
    <citation type="submission" date="2016-10" db="EMBL/GenBank/DDBJ databases">
        <authorList>
            <person name="de Groot N.N."/>
        </authorList>
    </citation>
    <scope>NUCLEOTIDE SEQUENCE [LARGE SCALE GENOMIC DNA]</scope>
    <source>
        <strain evidence="11 12">ATCC 35022</strain>
    </source>
</reference>
<evidence type="ECO:0000256" key="5">
    <source>
        <dbReference type="ARBA" id="ARBA00023210"/>
    </source>
</evidence>
<comment type="subcellular location">
    <subcellularLocation>
        <location evidence="1">Cytoplasm</location>
    </subcellularLocation>
</comment>
<evidence type="ECO:0000256" key="3">
    <source>
        <dbReference type="ARBA" id="ARBA00022490"/>
    </source>
</evidence>
<dbReference type="GO" id="GO:0032153">
    <property type="term" value="C:cell division site"/>
    <property type="evidence" value="ECO:0007669"/>
    <property type="project" value="TreeGrafter"/>
</dbReference>
<dbReference type="PANTHER" id="PTHR34981">
    <property type="entry name" value="CELL DIVISION PROTEIN ZAPA"/>
    <property type="match status" value="1"/>
</dbReference>
<comment type="subunit">
    <text evidence="8">Homodimer. Interacts with FtsZ.</text>
</comment>
<keyword evidence="12" id="KW-1185">Reference proteome</keyword>
<dbReference type="GO" id="GO:0000917">
    <property type="term" value="P:division septum assembly"/>
    <property type="evidence" value="ECO:0007669"/>
    <property type="project" value="UniProtKB-KW"/>
</dbReference>
<evidence type="ECO:0000256" key="6">
    <source>
        <dbReference type="ARBA" id="ARBA00023306"/>
    </source>
</evidence>
<dbReference type="InterPro" id="IPR036192">
    <property type="entry name" value="Cell_div_ZapA-like_sf"/>
</dbReference>
<dbReference type="OrthoDB" id="9797575at2"/>
<dbReference type="GO" id="GO:0005829">
    <property type="term" value="C:cytosol"/>
    <property type="evidence" value="ECO:0007669"/>
    <property type="project" value="TreeGrafter"/>
</dbReference>
<organism evidence="11 12">
    <name type="scientific">Bauldia litoralis</name>
    <dbReference type="NCBI Taxonomy" id="665467"/>
    <lineage>
        <taxon>Bacteria</taxon>
        <taxon>Pseudomonadati</taxon>
        <taxon>Pseudomonadota</taxon>
        <taxon>Alphaproteobacteria</taxon>
        <taxon>Hyphomicrobiales</taxon>
        <taxon>Kaistiaceae</taxon>
        <taxon>Bauldia</taxon>
    </lineage>
</organism>
<dbReference type="InterPro" id="IPR042233">
    <property type="entry name" value="Cell_div_ZapA_N"/>
</dbReference>
<gene>
    <name evidence="11" type="ORF">SAMN02982931_00097</name>
</gene>
<feature type="coiled-coil region" evidence="10">
    <location>
        <begin position="63"/>
        <end position="97"/>
    </location>
</feature>
<evidence type="ECO:0000256" key="1">
    <source>
        <dbReference type="ARBA" id="ARBA00004496"/>
    </source>
</evidence>
<evidence type="ECO:0000256" key="7">
    <source>
        <dbReference type="ARBA" id="ARBA00024910"/>
    </source>
</evidence>
<evidence type="ECO:0000256" key="8">
    <source>
        <dbReference type="ARBA" id="ARBA00026068"/>
    </source>
</evidence>
<dbReference type="Gene3D" id="3.30.160.880">
    <property type="entry name" value="Cell division protein ZapA protomer, N-terminal domain"/>
    <property type="match status" value="1"/>
</dbReference>
<dbReference type="EMBL" id="FMXQ01000001">
    <property type="protein sequence ID" value="SDB02678.1"/>
    <property type="molecule type" value="Genomic_DNA"/>
</dbReference>
<dbReference type="GO" id="GO:0043093">
    <property type="term" value="P:FtsZ-dependent cytokinesis"/>
    <property type="evidence" value="ECO:0007669"/>
    <property type="project" value="TreeGrafter"/>
</dbReference>
<evidence type="ECO:0000256" key="9">
    <source>
        <dbReference type="ARBA" id="ARBA00033158"/>
    </source>
</evidence>
<accession>A0A1G6A2G2</accession>
<comment type="function">
    <text evidence="7">Activator of cell division through the inhibition of FtsZ GTPase activity, therefore promoting FtsZ assembly into bundles of protofilaments necessary for the formation of the division Z ring. It is recruited early at mid-cell but it is not essential for cell division.</text>
</comment>
<evidence type="ECO:0000256" key="4">
    <source>
        <dbReference type="ARBA" id="ARBA00022618"/>
    </source>
</evidence>
<dbReference type="PANTHER" id="PTHR34981:SF1">
    <property type="entry name" value="CELL DIVISION PROTEIN ZAPA"/>
    <property type="match status" value="1"/>
</dbReference>
<dbReference type="SUPFAM" id="SSF102829">
    <property type="entry name" value="Cell division protein ZapA-like"/>
    <property type="match status" value="1"/>
</dbReference>
<keyword evidence="6" id="KW-0131">Cell cycle</keyword>
<evidence type="ECO:0000256" key="10">
    <source>
        <dbReference type="SAM" id="Coils"/>
    </source>
</evidence>
<evidence type="ECO:0000313" key="12">
    <source>
        <dbReference type="Proteomes" id="UP000199071"/>
    </source>
</evidence>
<dbReference type="STRING" id="665467.SAMN02982931_00097"/>
<dbReference type="AlphaFoldDB" id="A0A1G6A2G2"/>
<dbReference type="RefSeq" id="WP_090874259.1">
    <property type="nucleotide sequence ID" value="NZ_FMXQ01000001.1"/>
</dbReference>
<keyword evidence="3" id="KW-0963">Cytoplasm</keyword>
<dbReference type="Pfam" id="PF05164">
    <property type="entry name" value="ZapA"/>
    <property type="match status" value="1"/>
</dbReference>
<keyword evidence="5" id="KW-0717">Septation</keyword>
<dbReference type="InterPro" id="IPR007838">
    <property type="entry name" value="Cell_div_ZapA-like"/>
</dbReference>
<evidence type="ECO:0000313" key="11">
    <source>
        <dbReference type="EMBL" id="SDB02678.1"/>
    </source>
</evidence>